<evidence type="ECO:0000256" key="2">
    <source>
        <dbReference type="ARBA" id="ARBA00022679"/>
    </source>
</evidence>
<evidence type="ECO:0000313" key="6">
    <source>
        <dbReference type="Proteomes" id="UP001648503"/>
    </source>
</evidence>
<dbReference type="PANTHER" id="PTHR12400">
    <property type="entry name" value="INOSITOL POLYPHOSPHATE KINASE"/>
    <property type="match status" value="1"/>
</dbReference>
<proteinExistence type="inferred from homology"/>
<dbReference type="Gene3D" id="3.30.470.160">
    <property type="entry name" value="Inositol polyphosphate kinase"/>
    <property type="match status" value="1"/>
</dbReference>
<name>A0ABQ8FNN5_9FUNG</name>
<protein>
    <recommendedName>
        <fullName evidence="4">Kinase</fullName>
        <ecNumber evidence="4">2.7.-.-</ecNumber>
    </recommendedName>
</protein>
<dbReference type="EMBL" id="JAFCIX010000006">
    <property type="protein sequence ID" value="KAH6601426.1"/>
    <property type="molecule type" value="Genomic_DNA"/>
</dbReference>
<evidence type="ECO:0000256" key="3">
    <source>
        <dbReference type="ARBA" id="ARBA00022777"/>
    </source>
</evidence>
<evidence type="ECO:0000256" key="1">
    <source>
        <dbReference type="ARBA" id="ARBA00007374"/>
    </source>
</evidence>
<evidence type="ECO:0000256" key="4">
    <source>
        <dbReference type="RuleBase" id="RU363090"/>
    </source>
</evidence>
<keyword evidence="6" id="KW-1185">Reference proteome</keyword>
<comment type="similarity">
    <text evidence="1 4">Belongs to the inositol phosphokinase (IPK) family.</text>
</comment>
<dbReference type="Pfam" id="PF03770">
    <property type="entry name" value="IPK"/>
    <property type="match status" value="1"/>
</dbReference>
<gene>
    <name evidence="5" type="ORF">BASA50_001616</name>
</gene>
<dbReference type="PANTHER" id="PTHR12400:SF21">
    <property type="entry name" value="KINASE"/>
    <property type="match status" value="1"/>
</dbReference>
<organism evidence="5 6">
    <name type="scientific">Batrachochytrium salamandrivorans</name>
    <dbReference type="NCBI Taxonomy" id="1357716"/>
    <lineage>
        <taxon>Eukaryota</taxon>
        <taxon>Fungi</taxon>
        <taxon>Fungi incertae sedis</taxon>
        <taxon>Chytridiomycota</taxon>
        <taxon>Chytridiomycota incertae sedis</taxon>
        <taxon>Chytridiomycetes</taxon>
        <taxon>Rhizophydiales</taxon>
        <taxon>Rhizophydiales incertae sedis</taxon>
        <taxon>Batrachochytrium</taxon>
    </lineage>
</organism>
<dbReference type="InterPro" id="IPR038286">
    <property type="entry name" value="IPK_sf"/>
</dbReference>
<dbReference type="Proteomes" id="UP001648503">
    <property type="component" value="Unassembled WGS sequence"/>
</dbReference>
<dbReference type="EC" id="2.7.-.-" evidence="4"/>
<keyword evidence="2 4" id="KW-0808">Transferase</keyword>
<sequence>MSSSHTARLQLLCQLRNQLKELRKSLACCPVRIYGASLLLVYEGSLSNTNTSADPVSCINHDSPLHSRSLPIQVRLIDFAHSSFVDPSEGPDQGALFGIDNMIRILGDIVDTHEIALDCASV</sequence>
<dbReference type="SUPFAM" id="SSF56104">
    <property type="entry name" value="SAICAR synthase-like"/>
    <property type="match status" value="1"/>
</dbReference>
<keyword evidence="3 4" id="KW-0418">Kinase</keyword>
<reference evidence="5 6" key="1">
    <citation type="submission" date="2021-02" db="EMBL/GenBank/DDBJ databases">
        <title>Variation within the Batrachochytrium salamandrivorans European outbreak.</title>
        <authorList>
            <person name="Kelly M."/>
            <person name="Pasmans F."/>
            <person name="Shea T.P."/>
            <person name="Munoz J.F."/>
            <person name="Carranza S."/>
            <person name="Cuomo C.A."/>
            <person name="Martel A."/>
        </authorList>
    </citation>
    <scope>NUCLEOTIDE SEQUENCE [LARGE SCALE GENOMIC DNA]</scope>
    <source>
        <strain evidence="5 6">AMFP18/2</strain>
    </source>
</reference>
<comment type="caution">
    <text evidence="5">The sequence shown here is derived from an EMBL/GenBank/DDBJ whole genome shotgun (WGS) entry which is preliminary data.</text>
</comment>
<accession>A0ABQ8FNN5</accession>
<evidence type="ECO:0000313" key="5">
    <source>
        <dbReference type="EMBL" id="KAH6601426.1"/>
    </source>
</evidence>
<dbReference type="InterPro" id="IPR005522">
    <property type="entry name" value="IPK"/>
</dbReference>